<dbReference type="STRING" id="1419482.SAMN05444266_101138"/>
<feature type="signal peptide" evidence="2">
    <location>
        <begin position="1"/>
        <end position="26"/>
    </location>
</feature>
<organism evidence="3 4">
    <name type="scientific">Chitinophaga jiangningensis</name>
    <dbReference type="NCBI Taxonomy" id="1419482"/>
    <lineage>
        <taxon>Bacteria</taxon>
        <taxon>Pseudomonadati</taxon>
        <taxon>Bacteroidota</taxon>
        <taxon>Chitinophagia</taxon>
        <taxon>Chitinophagales</taxon>
        <taxon>Chitinophagaceae</taxon>
        <taxon>Chitinophaga</taxon>
    </lineage>
</organism>
<name>A0A1M6VAZ1_9BACT</name>
<reference evidence="3 4" key="1">
    <citation type="submission" date="2016-11" db="EMBL/GenBank/DDBJ databases">
        <authorList>
            <person name="Jaros S."/>
            <person name="Januszkiewicz K."/>
            <person name="Wedrychowicz H."/>
        </authorList>
    </citation>
    <scope>NUCLEOTIDE SEQUENCE [LARGE SCALE GENOMIC DNA]</scope>
    <source>
        <strain evidence="3 4">DSM 27406</strain>
    </source>
</reference>
<dbReference type="EMBL" id="FRBL01000001">
    <property type="protein sequence ID" value="SHK78628.1"/>
    <property type="molecule type" value="Genomic_DNA"/>
</dbReference>
<dbReference type="OrthoDB" id="743778at2"/>
<evidence type="ECO:0000313" key="3">
    <source>
        <dbReference type="EMBL" id="SHK78628.1"/>
    </source>
</evidence>
<proteinExistence type="predicted"/>
<feature type="chain" id="PRO_5012725988" evidence="2">
    <location>
        <begin position="27"/>
        <end position="315"/>
    </location>
</feature>
<keyword evidence="2" id="KW-0732">Signal</keyword>
<sequence length="315" mass="34997">MNFRKFAGSIVAAIVVLLTMSLSANAQVTGSFNVHGDFDKFYPVQFNDCNWDANKSTLLEIGRSSAHLNGDWHGSLMAKFRYHVTKWGHGSNFIDAEINQENYSAAKPFVAGYEDCSGTSNNAVIVIWLRGNSTYYFSATCEVTPQVYDGIQNLLPYQITGAGTLTFKTEKDAYVQSSGSTNSRPFSIMNIAPSLMMGPLSIGTMDIKGYMLAVNGNAVFAKVTVKNPANWPDYVFASDYSLLSLQELDNFIQEHKHLPGISTAAEIKTNGQDVADIQVIQQQKIEELTLYLIKLSKELEEQREKIKTLEKKLNQ</sequence>
<dbReference type="Proteomes" id="UP000184420">
    <property type="component" value="Unassembled WGS sequence"/>
</dbReference>
<dbReference type="RefSeq" id="WP_073077039.1">
    <property type="nucleotide sequence ID" value="NZ_FRBL01000001.1"/>
</dbReference>
<evidence type="ECO:0000256" key="2">
    <source>
        <dbReference type="SAM" id="SignalP"/>
    </source>
</evidence>
<feature type="coiled-coil region" evidence="1">
    <location>
        <begin position="285"/>
        <end position="312"/>
    </location>
</feature>
<evidence type="ECO:0000313" key="4">
    <source>
        <dbReference type="Proteomes" id="UP000184420"/>
    </source>
</evidence>
<accession>A0A1M6VAZ1</accession>
<evidence type="ECO:0000256" key="1">
    <source>
        <dbReference type="SAM" id="Coils"/>
    </source>
</evidence>
<keyword evidence="4" id="KW-1185">Reference proteome</keyword>
<dbReference type="AlphaFoldDB" id="A0A1M6VAZ1"/>
<gene>
    <name evidence="3" type="ORF">SAMN05444266_101138</name>
</gene>
<protein>
    <submittedName>
        <fullName evidence="3">Uncharacterized protein</fullName>
    </submittedName>
</protein>
<keyword evidence="1" id="KW-0175">Coiled coil</keyword>